<feature type="transmembrane region" description="Helical" evidence="2">
    <location>
        <begin position="5"/>
        <end position="23"/>
    </location>
</feature>
<sequence length="92" mass="10222">MKPWIIYSLLRLGIFTAAFTLLMVAQVEWWLSALIAAILGFAISYIFFGTLRDAVARDIVARRAGPSHDPDRDAEDAAAELDAERQSPEGDR</sequence>
<dbReference type="RefSeq" id="WP_141989962.1">
    <property type="nucleotide sequence ID" value="NZ_VFRA01000001.1"/>
</dbReference>
<reference evidence="3 4" key="1">
    <citation type="submission" date="2019-06" db="EMBL/GenBank/DDBJ databases">
        <title>Sequencing the genomes of 1000 actinobacteria strains.</title>
        <authorList>
            <person name="Klenk H.-P."/>
        </authorList>
    </citation>
    <scope>NUCLEOTIDE SEQUENCE [LARGE SCALE GENOMIC DNA]</scope>
    <source>
        <strain evidence="3 4">DSM 21947</strain>
    </source>
</reference>
<dbReference type="Proteomes" id="UP000316560">
    <property type="component" value="Unassembled WGS sequence"/>
</dbReference>
<dbReference type="InterPro" id="IPR025323">
    <property type="entry name" value="DUF4229"/>
</dbReference>
<dbReference type="Pfam" id="PF14012">
    <property type="entry name" value="DUF4229"/>
    <property type="match status" value="1"/>
</dbReference>
<dbReference type="AlphaFoldDB" id="A0A8H2PY96"/>
<name>A0A8H2PY96_9MICO</name>
<keyword evidence="2" id="KW-1133">Transmembrane helix</keyword>
<protein>
    <submittedName>
        <fullName evidence="3">Uncharacterized protein DUF4229</fullName>
    </submittedName>
</protein>
<keyword evidence="2" id="KW-0812">Transmembrane</keyword>
<evidence type="ECO:0000313" key="4">
    <source>
        <dbReference type="Proteomes" id="UP000316560"/>
    </source>
</evidence>
<dbReference type="EMBL" id="VFRA01000001">
    <property type="protein sequence ID" value="TQO19508.1"/>
    <property type="molecule type" value="Genomic_DNA"/>
</dbReference>
<feature type="compositionally biased region" description="Acidic residues" evidence="1">
    <location>
        <begin position="72"/>
        <end position="81"/>
    </location>
</feature>
<comment type="caution">
    <text evidence="3">The sequence shown here is derived from an EMBL/GenBank/DDBJ whole genome shotgun (WGS) entry which is preliminary data.</text>
</comment>
<feature type="region of interest" description="Disordered" evidence="1">
    <location>
        <begin position="64"/>
        <end position="92"/>
    </location>
</feature>
<accession>A0A8H2PY96</accession>
<proteinExistence type="predicted"/>
<evidence type="ECO:0000313" key="3">
    <source>
        <dbReference type="EMBL" id="TQO19508.1"/>
    </source>
</evidence>
<keyword evidence="2" id="KW-0472">Membrane</keyword>
<evidence type="ECO:0000256" key="1">
    <source>
        <dbReference type="SAM" id="MobiDB-lite"/>
    </source>
</evidence>
<gene>
    <name evidence="3" type="ORF">FB472_1068</name>
</gene>
<organism evidence="3 4">
    <name type="scientific">Rhodoglobus vestalii</name>
    <dbReference type="NCBI Taxonomy" id="193384"/>
    <lineage>
        <taxon>Bacteria</taxon>
        <taxon>Bacillati</taxon>
        <taxon>Actinomycetota</taxon>
        <taxon>Actinomycetes</taxon>
        <taxon>Micrococcales</taxon>
        <taxon>Microbacteriaceae</taxon>
        <taxon>Rhodoglobus</taxon>
    </lineage>
</organism>
<feature type="transmembrane region" description="Helical" evidence="2">
    <location>
        <begin position="29"/>
        <end position="48"/>
    </location>
</feature>
<keyword evidence="4" id="KW-1185">Reference proteome</keyword>
<feature type="compositionally biased region" description="Basic and acidic residues" evidence="1">
    <location>
        <begin position="82"/>
        <end position="92"/>
    </location>
</feature>
<evidence type="ECO:0000256" key="2">
    <source>
        <dbReference type="SAM" id="Phobius"/>
    </source>
</evidence>
<dbReference type="OrthoDB" id="5120071at2"/>